<dbReference type="EMBL" id="CADEBD010000286">
    <property type="protein sequence ID" value="CAB3229253.1"/>
    <property type="molecule type" value="Genomic_DNA"/>
</dbReference>
<accession>A0A8S0Z9U2</accession>
<dbReference type="OrthoDB" id="7438737at2759"/>
<evidence type="ECO:0000313" key="3">
    <source>
        <dbReference type="Proteomes" id="UP000494256"/>
    </source>
</evidence>
<organism evidence="2 3">
    <name type="scientific">Arctia plantaginis</name>
    <name type="common">Wood tiger moth</name>
    <name type="synonym">Phalaena plantaginis</name>
    <dbReference type="NCBI Taxonomy" id="874455"/>
    <lineage>
        <taxon>Eukaryota</taxon>
        <taxon>Metazoa</taxon>
        <taxon>Ecdysozoa</taxon>
        <taxon>Arthropoda</taxon>
        <taxon>Hexapoda</taxon>
        <taxon>Insecta</taxon>
        <taxon>Pterygota</taxon>
        <taxon>Neoptera</taxon>
        <taxon>Endopterygota</taxon>
        <taxon>Lepidoptera</taxon>
        <taxon>Glossata</taxon>
        <taxon>Ditrysia</taxon>
        <taxon>Noctuoidea</taxon>
        <taxon>Erebidae</taxon>
        <taxon>Arctiinae</taxon>
        <taxon>Arctia</taxon>
    </lineage>
</organism>
<protein>
    <submittedName>
        <fullName evidence="2">Uncharacterized protein</fullName>
    </submittedName>
</protein>
<proteinExistence type="predicted"/>
<comment type="caution">
    <text evidence="2">The sequence shown here is derived from an EMBL/GenBank/DDBJ whole genome shotgun (WGS) entry which is preliminary data.</text>
</comment>
<name>A0A8S0Z9U2_ARCPL</name>
<dbReference type="Proteomes" id="UP000494256">
    <property type="component" value="Unassembled WGS sequence"/>
</dbReference>
<keyword evidence="1" id="KW-0732">Signal</keyword>
<gene>
    <name evidence="2" type="ORF">APLA_LOCUS3924</name>
</gene>
<reference evidence="2 3" key="1">
    <citation type="submission" date="2020-04" db="EMBL/GenBank/DDBJ databases">
        <authorList>
            <person name="Wallbank WR R."/>
            <person name="Pardo Diaz C."/>
            <person name="Kozak K."/>
            <person name="Martin S."/>
            <person name="Jiggins C."/>
            <person name="Moest M."/>
            <person name="Warren A I."/>
            <person name="Byers J.R.P. K."/>
            <person name="Montejo-Kovacevich G."/>
            <person name="Yen C E."/>
        </authorList>
    </citation>
    <scope>NUCLEOTIDE SEQUENCE [LARGE SCALE GENOMIC DNA]</scope>
</reference>
<evidence type="ECO:0000256" key="1">
    <source>
        <dbReference type="SAM" id="SignalP"/>
    </source>
</evidence>
<sequence>MKYTLVVILVVFTTQVTSKVPNLYKPSEKQLRIVFPDEYDVIKLTKPRTEKIKDTPTSCKNKTCSLEEIYDIFGIDPTPIEITLKLKKSEDRIALAGDECAAGSVKVKGICIEED</sequence>
<feature type="signal peptide" evidence="1">
    <location>
        <begin position="1"/>
        <end position="18"/>
    </location>
</feature>
<evidence type="ECO:0000313" key="2">
    <source>
        <dbReference type="EMBL" id="CAB3229253.1"/>
    </source>
</evidence>
<dbReference type="AlphaFoldDB" id="A0A8S0Z9U2"/>
<feature type="chain" id="PRO_5035799327" evidence="1">
    <location>
        <begin position="19"/>
        <end position="115"/>
    </location>
</feature>